<dbReference type="InterPro" id="IPR027417">
    <property type="entry name" value="P-loop_NTPase"/>
</dbReference>
<dbReference type="InterPro" id="IPR017871">
    <property type="entry name" value="ABC_transporter-like_CS"/>
</dbReference>
<evidence type="ECO:0000259" key="11">
    <source>
        <dbReference type="PROSITE" id="PS50893"/>
    </source>
</evidence>
<dbReference type="PANTHER" id="PTHR43423">
    <property type="entry name" value="ABC TRANSPORTER I FAMILY MEMBER 17"/>
    <property type="match status" value="1"/>
</dbReference>
<evidence type="ECO:0000256" key="7">
    <source>
        <dbReference type="ARBA" id="ARBA00022967"/>
    </source>
</evidence>
<organism evidence="12 13">
    <name type="scientific">Insolitispirillum peregrinum</name>
    <dbReference type="NCBI Taxonomy" id="80876"/>
    <lineage>
        <taxon>Bacteria</taxon>
        <taxon>Pseudomonadati</taxon>
        <taxon>Pseudomonadota</taxon>
        <taxon>Alphaproteobacteria</taxon>
        <taxon>Rhodospirillales</taxon>
        <taxon>Novispirillaceae</taxon>
        <taxon>Insolitispirillum</taxon>
    </lineage>
</organism>
<dbReference type="FunFam" id="3.40.50.300:FF:000132">
    <property type="entry name" value="Phosphate import ATP-binding protein PstB"/>
    <property type="match status" value="1"/>
</dbReference>
<dbReference type="EMBL" id="FTOA01000005">
    <property type="protein sequence ID" value="SIT00141.1"/>
    <property type="molecule type" value="Genomic_DNA"/>
</dbReference>
<gene>
    <name evidence="12" type="ORF">SAMN05421779_105271</name>
</gene>
<keyword evidence="6 12" id="KW-0067">ATP-binding</keyword>
<evidence type="ECO:0000256" key="5">
    <source>
        <dbReference type="ARBA" id="ARBA00022741"/>
    </source>
</evidence>
<dbReference type="InterPro" id="IPR003439">
    <property type="entry name" value="ABC_transporter-like_ATP-bd"/>
</dbReference>
<dbReference type="AlphaFoldDB" id="A0A1N7NPC1"/>
<accession>A0A1N7NPC1</accession>
<evidence type="ECO:0000256" key="9">
    <source>
        <dbReference type="ARBA" id="ARBA00054713"/>
    </source>
</evidence>
<evidence type="ECO:0000256" key="10">
    <source>
        <dbReference type="SAM" id="MobiDB-lite"/>
    </source>
</evidence>
<dbReference type="STRING" id="80876.SAMN05421779_105271"/>
<feature type="region of interest" description="Disordered" evidence="10">
    <location>
        <begin position="1"/>
        <end position="40"/>
    </location>
</feature>
<evidence type="ECO:0000256" key="2">
    <source>
        <dbReference type="ARBA" id="ARBA00022448"/>
    </source>
</evidence>
<keyword evidence="8" id="KW-0472">Membrane</keyword>
<dbReference type="Gene3D" id="3.40.50.300">
    <property type="entry name" value="P-loop containing nucleotide triphosphate hydrolases"/>
    <property type="match status" value="1"/>
</dbReference>
<keyword evidence="3" id="KW-1003">Cell membrane</keyword>
<sequence>MAMVETMTPEQTRTPETARPDATRSEGTAGSPLVGPGEDAKVSARDCSVYYGEKHALKGVSLDIKVNEVTAFIGPSGCGKSTFLRSLNRMNDIIDGARVTGLIALDGEDIYARKVDVVQLRARVGMVFQKPNPFPKSIYENVAYGPRIHGLASTKDEMDDVVQSSLERAGLWTEVKDRLDQPGTGLSGGQQQRLCIARAIAVSPEVILMDEPCSALDPIATAKIEELIDELRQNYTIVIVTHSMQQAARVSQRTAFFHLGNLVECNDTEQIFTNPLHKLTQGYITGRFG</sequence>
<reference evidence="12 13" key="1">
    <citation type="submission" date="2017-01" db="EMBL/GenBank/DDBJ databases">
        <authorList>
            <person name="Mah S.A."/>
            <person name="Swanson W.J."/>
            <person name="Moy G.W."/>
            <person name="Vacquier V.D."/>
        </authorList>
    </citation>
    <scope>NUCLEOTIDE SEQUENCE [LARGE SCALE GENOMIC DNA]</scope>
    <source>
        <strain evidence="12 13">DSM 11589</strain>
    </source>
</reference>
<dbReference type="InterPro" id="IPR003593">
    <property type="entry name" value="AAA+_ATPase"/>
</dbReference>
<evidence type="ECO:0000313" key="12">
    <source>
        <dbReference type="EMBL" id="SIT00141.1"/>
    </source>
</evidence>
<dbReference type="PROSITE" id="PS00211">
    <property type="entry name" value="ABC_TRANSPORTER_1"/>
    <property type="match status" value="1"/>
</dbReference>
<dbReference type="CDD" id="cd03260">
    <property type="entry name" value="ABC_PstB_phosphate_transporter"/>
    <property type="match status" value="1"/>
</dbReference>
<evidence type="ECO:0000256" key="6">
    <source>
        <dbReference type="ARBA" id="ARBA00022840"/>
    </source>
</evidence>
<dbReference type="PROSITE" id="PS50893">
    <property type="entry name" value="ABC_TRANSPORTER_2"/>
    <property type="match status" value="1"/>
</dbReference>
<evidence type="ECO:0000256" key="8">
    <source>
        <dbReference type="ARBA" id="ARBA00023136"/>
    </source>
</evidence>
<dbReference type="GO" id="GO:0016887">
    <property type="term" value="F:ATP hydrolysis activity"/>
    <property type="evidence" value="ECO:0007669"/>
    <property type="project" value="InterPro"/>
</dbReference>
<comment type="function">
    <text evidence="9">Part of the ABC transporter complex PstSACB involved in phosphate import. Responsible for energy coupling to the transport system.</text>
</comment>
<dbReference type="GO" id="GO:0005315">
    <property type="term" value="F:phosphate transmembrane transporter activity"/>
    <property type="evidence" value="ECO:0007669"/>
    <property type="project" value="InterPro"/>
</dbReference>
<evidence type="ECO:0000256" key="3">
    <source>
        <dbReference type="ARBA" id="ARBA00022475"/>
    </source>
</evidence>
<dbReference type="PANTHER" id="PTHR43423:SF1">
    <property type="entry name" value="ABC TRANSPORTER I FAMILY MEMBER 17"/>
    <property type="match status" value="1"/>
</dbReference>
<evidence type="ECO:0000256" key="1">
    <source>
        <dbReference type="ARBA" id="ARBA00004417"/>
    </source>
</evidence>
<dbReference type="Proteomes" id="UP000185678">
    <property type="component" value="Unassembled WGS sequence"/>
</dbReference>
<dbReference type="GO" id="GO:0035435">
    <property type="term" value="P:phosphate ion transmembrane transport"/>
    <property type="evidence" value="ECO:0007669"/>
    <property type="project" value="InterPro"/>
</dbReference>
<dbReference type="GO" id="GO:0005886">
    <property type="term" value="C:plasma membrane"/>
    <property type="evidence" value="ECO:0007669"/>
    <property type="project" value="UniProtKB-SubCell"/>
</dbReference>
<dbReference type="InterPro" id="IPR005670">
    <property type="entry name" value="PstB-like"/>
</dbReference>
<protein>
    <submittedName>
        <fullName evidence="12">Phosphate ABC transporter ATP-binding protein, PhoT family</fullName>
    </submittedName>
</protein>
<dbReference type="SMART" id="SM00382">
    <property type="entry name" value="AAA"/>
    <property type="match status" value="1"/>
</dbReference>
<comment type="subcellular location">
    <subcellularLocation>
        <location evidence="1">Cell inner membrane</location>
        <topology evidence="1">Peripheral membrane protein</topology>
    </subcellularLocation>
</comment>
<keyword evidence="4" id="KW-0592">Phosphate transport</keyword>
<name>A0A1N7NPC1_9PROT</name>
<keyword evidence="2" id="KW-0813">Transport</keyword>
<evidence type="ECO:0000313" key="13">
    <source>
        <dbReference type="Proteomes" id="UP000185678"/>
    </source>
</evidence>
<evidence type="ECO:0000256" key="4">
    <source>
        <dbReference type="ARBA" id="ARBA00022592"/>
    </source>
</evidence>
<proteinExistence type="predicted"/>
<dbReference type="SUPFAM" id="SSF52540">
    <property type="entry name" value="P-loop containing nucleoside triphosphate hydrolases"/>
    <property type="match status" value="1"/>
</dbReference>
<feature type="domain" description="ABC transporter" evidence="11">
    <location>
        <begin position="42"/>
        <end position="284"/>
    </location>
</feature>
<dbReference type="Pfam" id="PF00005">
    <property type="entry name" value="ABC_tran"/>
    <property type="match status" value="1"/>
</dbReference>
<keyword evidence="13" id="KW-1185">Reference proteome</keyword>
<keyword evidence="5" id="KW-0547">Nucleotide-binding</keyword>
<dbReference type="GO" id="GO:0005524">
    <property type="term" value="F:ATP binding"/>
    <property type="evidence" value="ECO:0007669"/>
    <property type="project" value="UniProtKB-KW"/>
</dbReference>
<dbReference type="NCBIfam" id="TIGR00972">
    <property type="entry name" value="3a0107s01c2"/>
    <property type="match status" value="1"/>
</dbReference>
<keyword evidence="7" id="KW-1278">Translocase</keyword>